<evidence type="ECO:0000313" key="11">
    <source>
        <dbReference type="Proteomes" id="UP001320715"/>
    </source>
</evidence>
<evidence type="ECO:0000256" key="7">
    <source>
        <dbReference type="ARBA" id="ARBA00023070"/>
    </source>
</evidence>
<dbReference type="InterPro" id="IPR001613">
    <property type="entry name" value="Flavin_amine_oxidase"/>
</dbReference>
<organism evidence="10 11">
    <name type="scientific">Hoeflea alexandrii</name>
    <dbReference type="NCBI Taxonomy" id="288436"/>
    <lineage>
        <taxon>Bacteria</taxon>
        <taxon>Pseudomonadati</taxon>
        <taxon>Pseudomonadota</taxon>
        <taxon>Alphaproteobacteria</taxon>
        <taxon>Hyphomicrobiales</taxon>
        <taxon>Rhizobiaceae</taxon>
        <taxon>Hoeflea</taxon>
    </lineage>
</organism>
<dbReference type="InterPro" id="IPR050281">
    <property type="entry name" value="Flavin_monoamine_oxidase"/>
</dbReference>
<dbReference type="InterPro" id="IPR036188">
    <property type="entry name" value="FAD/NAD-bd_sf"/>
</dbReference>
<evidence type="ECO:0000256" key="2">
    <source>
        <dbReference type="ARBA" id="ARBA00004814"/>
    </source>
</evidence>
<dbReference type="InterPro" id="IPR002937">
    <property type="entry name" value="Amino_oxidase"/>
</dbReference>
<dbReference type="Gene3D" id="3.50.50.60">
    <property type="entry name" value="FAD/NAD(P)-binding domain"/>
    <property type="match status" value="1"/>
</dbReference>
<dbReference type="PRINTS" id="PR00757">
    <property type="entry name" value="AMINEOXDASEF"/>
</dbReference>
<reference evidence="10 11" key="1">
    <citation type="submission" date="2020-01" db="EMBL/GenBank/DDBJ databases">
        <title>Genomes of bacteria type strains.</title>
        <authorList>
            <person name="Chen J."/>
            <person name="Zhu S."/>
            <person name="Yang J."/>
        </authorList>
    </citation>
    <scope>NUCLEOTIDE SEQUENCE [LARGE SCALE GENOMIC DNA]</scope>
    <source>
        <strain evidence="10 11">DSM 16655</strain>
    </source>
</reference>
<evidence type="ECO:0000256" key="3">
    <source>
        <dbReference type="ARBA" id="ARBA00005833"/>
    </source>
</evidence>
<dbReference type="Pfam" id="PF01593">
    <property type="entry name" value="Amino_oxidase"/>
    <property type="match status" value="1"/>
</dbReference>
<keyword evidence="7" id="KW-0073">Auxin biosynthesis</keyword>
<dbReference type="InterPro" id="IPR006311">
    <property type="entry name" value="TAT_signal"/>
</dbReference>
<dbReference type="Proteomes" id="UP001320715">
    <property type="component" value="Unassembled WGS sequence"/>
</dbReference>
<sequence>MISRRHLLKTGLLGTAVLPLLVPRRSRAAIADVDVIVIGAGIAGLAAARRLVDLGYETIVLEADAIAGGRVKTDWSLDAPFEVGAGWIHGPDGNPVSALAEAVDAGPFVTDDESYQVFAANGDPVSAGDIEAGYRRLEKLYAAIDDELDDDMALSKAISRMGGKLKSDPILGWMTSAYTEFSTGGPIEKLSAYYFDEDGVYPGEDVVLTRGYDSIVKHLARDLDIRLNTRVTAISYEKGEGALVSTDAGEFESSFVICTVPLGVLKAGAIRFDPPLPKAHRRGIESIGMGNVTKLALKFDEAFWPDDVQYFGLMTETRGRWNYFLNYRTFSEENILLGLCVGDYARKVEAMSDADMVADCMDAVRSMFGAGSPDPVAHLVTRWSTNPNSLGAYSYSAVGSKPAHFDNLATPIADTVLLAGEHTNFEYHATVHGAYQSGLNAAQIIEDRLAG</sequence>
<protein>
    <recommendedName>
        <fullName evidence="5">Tryptophan 2-monooxygenase</fullName>
        <ecNumber evidence="4">1.13.12.3</ecNumber>
    </recommendedName>
</protein>
<dbReference type="Gene3D" id="3.90.660.10">
    <property type="match status" value="1"/>
</dbReference>
<comment type="cofactor">
    <cofactor evidence="1">
        <name>FAD</name>
        <dbReference type="ChEBI" id="CHEBI:57692"/>
    </cofactor>
</comment>
<dbReference type="PANTHER" id="PTHR10742">
    <property type="entry name" value="FLAVIN MONOAMINE OXIDASE"/>
    <property type="match status" value="1"/>
</dbReference>
<evidence type="ECO:0000256" key="5">
    <source>
        <dbReference type="ARBA" id="ARBA00017871"/>
    </source>
</evidence>
<dbReference type="RefSeq" id="WP_252915168.1">
    <property type="nucleotide sequence ID" value="NZ_JAAAML010000001.1"/>
</dbReference>
<gene>
    <name evidence="10" type="ORF">GTW23_06760</name>
</gene>
<proteinExistence type="inferred from homology"/>
<comment type="similarity">
    <text evidence="3">Belongs to the tryptophan 2-monooxygenase family.</text>
</comment>
<comment type="catalytic activity">
    <reaction evidence="8">
        <text>L-tryptophan + O2 = indole-3-acetamide + CO2 + H2O</text>
        <dbReference type="Rhea" id="RHEA:16165"/>
        <dbReference type="ChEBI" id="CHEBI:15377"/>
        <dbReference type="ChEBI" id="CHEBI:15379"/>
        <dbReference type="ChEBI" id="CHEBI:16031"/>
        <dbReference type="ChEBI" id="CHEBI:16526"/>
        <dbReference type="ChEBI" id="CHEBI:57912"/>
        <dbReference type="EC" id="1.13.12.3"/>
    </reaction>
</comment>
<evidence type="ECO:0000256" key="4">
    <source>
        <dbReference type="ARBA" id="ARBA00012535"/>
    </source>
</evidence>
<keyword evidence="11" id="KW-1185">Reference proteome</keyword>
<dbReference type="SUPFAM" id="SSF54373">
    <property type="entry name" value="FAD-linked reductases, C-terminal domain"/>
    <property type="match status" value="1"/>
</dbReference>
<evidence type="ECO:0000256" key="1">
    <source>
        <dbReference type="ARBA" id="ARBA00001974"/>
    </source>
</evidence>
<evidence type="ECO:0000256" key="8">
    <source>
        <dbReference type="ARBA" id="ARBA00047321"/>
    </source>
</evidence>
<evidence type="ECO:0000313" key="10">
    <source>
        <dbReference type="EMBL" id="MCO6407876.1"/>
    </source>
</evidence>
<name>A0ABT1CNV3_9HYPH</name>
<accession>A0ABT1CNV3</accession>
<evidence type="ECO:0000256" key="6">
    <source>
        <dbReference type="ARBA" id="ARBA00023002"/>
    </source>
</evidence>
<keyword evidence="6" id="KW-0560">Oxidoreductase</keyword>
<dbReference type="PANTHER" id="PTHR10742:SF410">
    <property type="entry name" value="LYSINE-SPECIFIC HISTONE DEMETHYLASE 2"/>
    <property type="match status" value="1"/>
</dbReference>
<feature type="domain" description="Amine oxidase" evidence="9">
    <location>
        <begin position="42"/>
        <end position="445"/>
    </location>
</feature>
<dbReference type="EMBL" id="JAAAML010000001">
    <property type="protein sequence ID" value="MCO6407876.1"/>
    <property type="molecule type" value="Genomic_DNA"/>
</dbReference>
<comment type="pathway">
    <text evidence="2">Plant hormone metabolism; auxin biosynthesis.</text>
</comment>
<evidence type="ECO:0000259" key="9">
    <source>
        <dbReference type="Pfam" id="PF01593"/>
    </source>
</evidence>
<dbReference type="SUPFAM" id="SSF51905">
    <property type="entry name" value="FAD/NAD(P)-binding domain"/>
    <property type="match status" value="1"/>
</dbReference>
<comment type="caution">
    <text evidence="10">The sequence shown here is derived from an EMBL/GenBank/DDBJ whole genome shotgun (WGS) entry which is preliminary data.</text>
</comment>
<dbReference type="PROSITE" id="PS51318">
    <property type="entry name" value="TAT"/>
    <property type="match status" value="1"/>
</dbReference>
<dbReference type="EC" id="1.13.12.3" evidence="4"/>